<reference evidence="3" key="1">
    <citation type="submission" date="2020-01" db="EMBL/GenBank/DDBJ databases">
        <title>Identification and distribution of gene clusters putatively required for synthesis of sphingolipid metabolism inhibitors in phylogenetically diverse species of the filamentous fungus Fusarium.</title>
        <authorList>
            <person name="Kim H.-S."/>
            <person name="Busman M."/>
            <person name="Brown D.W."/>
            <person name="Divon H."/>
            <person name="Uhlig S."/>
            <person name="Proctor R.H."/>
        </authorList>
    </citation>
    <scope>NUCLEOTIDE SEQUENCE</scope>
    <source>
        <strain evidence="3">NRRL 53441</strain>
    </source>
</reference>
<dbReference type="Proteomes" id="UP000605986">
    <property type="component" value="Unassembled WGS sequence"/>
</dbReference>
<accession>A0A8H4KQV8</accession>
<feature type="chain" id="PRO_5034082050" evidence="2">
    <location>
        <begin position="20"/>
        <end position="166"/>
    </location>
</feature>
<proteinExistence type="predicted"/>
<organism evidence="3 4">
    <name type="scientific">Fusarium austroafricanum</name>
    <dbReference type="NCBI Taxonomy" id="2364996"/>
    <lineage>
        <taxon>Eukaryota</taxon>
        <taxon>Fungi</taxon>
        <taxon>Dikarya</taxon>
        <taxon>Ascomycota</taxon>
        <taxon>Pezizomycotina</taxon>
        <taxon>Sordariomycetes</taxon>
        <taxon>Hypocreomycetidae</taxon>
        <taxon>Hypocreales</taxon>
        <taxon>Nectriaceae</taxon>
        <taxon>Fusarium</taxon>
        <taxon>Fusarium concolor species complex</taxon>
    </lineage>
</organism>
<dbReference type="OrthoDB" id="3521820at2759"/>
<evidence type="ECO:0000256" key="2">
    <source>
        <dbReference type="SAM" id="SignalP"/>
    </source>
</evidence>
<feature type="signal peptide" evidence="2">
    <location>
        <begin position="1"/>
        <end position="19"/>
    </location>
</feature>
<sequence>MTQLTKVLIILAFTSATLGAPVNKPRQLAGEGDFFDSVFSGTDNGVGYGVENAEDHVAELLGGTPSQGGGTGGGAGGPPPPPPPKKMVKKMVKRQADKIANGAAGDLDTLHLTGPAGIVQNDGDAVDGQLTGDAATLGAQIGGDEEDFLERAGDLVPNQMPAASGT</sequence>
<feature type="region of interest" description="Disordered" evidence="1">
    <location>
        <begin position="60"/>
        <end position="87"/>
    </location>
</feature>
<evidence type="ECO:0000313" key="3">
    <source>
        <dbReference type="EMBL" id="KAF4454069.1"/>
    </source>
</evidence>
<name>A0A8H4KQV8_9HYPO</name>
<evidence type="ECO:0000313" key="4">
    <source>
        <dbReference type="Proteomes" id="UP000605986"/>
    </source>
</evidence>
<keyword evidence="2" id="KW-0732">Signal</keyword>
<protein>
    <submittedName>
        <fullName evidence="3">Uncharacterized protein</fullName>
    </submittedName>
</protein>
<evidence type="ECO:0000256" key="1">
    <source>
        <dbReference type="SAM" id="MobiDB-lite"/>
    </source>
</evidence>
<dbReference type="EMBL" id="JAADJG010000135">
    <property type="protein sequence ID" value="KAF4454069.1"/>
    <property type="molecule type" value="Genomic_DNA"/>
</dbReference>
<dbReference type="AlphaFoldDB" id="A0A8H4KQV8"/>
<feature type="compositionally biased region" description="Gly residues" evidence="1">
    <location>
        <begin position="65"/>
        <end position="76"/>
    </location>
</feature>
<keyword evidence="4" id="KW-1185">Reference proteome</keyword>
<comment type="caution">
    <text evidence="3">The sequence shown here is derived from an EMBL/GenBank/DDBJ whole genome shotgun (WGS) entry which is preliminary data.</text>
</comment>
<gene>
    <name evidence="3" type="ORF">F53441_3354</name>
</gene>